<reference evidence="3" key="1">
    <citation type="submission" date="2017-05" db="EMBL/GenBank/DDBJ databases">
        <authorList>
            <person name="Rodrigo-Torres L."/>
            <person name="Arahal R. D."/>
            <person name="Lucena T."/>
        </authorList>
    </citation>
    <scope>NUCLEOTIDE SEQUENCE [LARGE SCALE GENOMIC DNA]</scope>
    <source>
        <strain evidence="3">CECT 8649</strain>
    </source>
</reference>
<dbReference type="Proteomes" id="UP000225972">
    <property type="component" value="Unassembled WGS sequence"/>
</dbReference>
<feature type="chain" id="PRO_5013031540" description="DUF1287 domain-containing protein" evidence="1">
    <location>
        <begin position="25"/>
        <end position="212"/>
    </location>
</feature>
<evidence type="ECO:0008006" key="4">
    <source>
        <dbReference type="Google" id="ProtNLM"/>
    </source>
</evidence>
<dbReference type="AlphaFoldDB" id="A0A238J9D6"/>
<dbReference type="Pfam" id="PF06940">
    <property type="entry name" value="DUF1287"/>
    <property type="match status" value="1"/>
</dbReference>
<dbReference type="EMBL" id="FXXP01000001">
    <property type="protein sequence ID" value="SMX26572.1"/>
    <property type="molecule type" value="Genomic_DNA"/>
</dbReference>
<evidence type="ECO:0000313" key="2">
    <source>
        <dbReference type="EMBL" id="SMX26572.1"/>
    </source>
</evidence>
<evidence type="ECO:0000256" key="1">
    <source>
        <dbReference type="SAM" id="SignalP"/>
    </source>
</evidence>
<proteinExistence type="predicted"/>
<accession>A0A238J9D6</accession>
<gene>
    <name evidence="2" type="ORF">TRP8649_00655</name>
</gene>
<protein>
    <recommendedName>
        <fullName evidence="4">DUF1287 domain-containing protein</fullName>
    </recommendedName>
</protein>
<keyword evidence="1" id="KW-0732">Signal</keyword>
<dbReference type="OrthoDB" id="114026at2"/>
<sequence length="212" mass="23645">MRLFLLVSLISALCIGAYFHQAQATPPLPDQPPLRLAQAAQTQVGVTLIYDPRYVGLEYPMGDLPRMRGVCTDVVIRAMRDAWGIDLQEATHKDMKAHFAKYPTIWGLKSTDRNIDHRRVPNLEVLLTRAGADLPLSSDPSAFETGDIVSFRLSGSNLPHIGIISDKHSPDGTPLVTHNIGWGTRTENMLFDHKITGHFRLGEAQRQWLASR</sequence>
<feature type="signal peptide" evidence="1">
    <location>
        <begin position="1"/>
        <end position="24"/>
    </location>
</feature>
<dbReference type="PIRSF" id="PIRSF011444">
    <property type="entry name" value="DUF1287"/>
    <property type="match status" value="1"/>
</dbReference>
<evidence type="ECO:0000313" key="3">
    <source>
        <dbReference type="Proteomes" id="UP000225972"/>
    </source>
</evidence>
<keyword evidence="3" id="KW-1185">Reference proteome</keyword>
<organism evidence="2 3">
    <name type="scientific">Pelagimonas phthalicica</name>
    <dbReference type="NCBI Taxonomy" id="1037362"/>
    <lineage>
        <taxon>Bacteria</taxon>
        <taxon>Pseudomonadati</taxon>
        <taxon>Pseudomonadota</taxon>
        <taxon>Alphaproteobacteria</taxon>
        <taxon>Rhodobacterales</taxon>
        <taxon>Roseobacteraceae</taxon>
        <taxon>Pelagimonas</taxon>
    </lineage>
</organism>
<name>A0A238J9D6_9RHOB</name>
<dbReference type="InterPro" id="IPR009706">
    <property type="entry name" value="DUF1287"/>
</dbReference>
<dbReference type="RefSeq" id="WP_099242495.1">
    <property type="nucleotide sequence ID" value="NZ_FXXP01000001.1"/>
</dbReference>